<sequence length="114" mass="12637">MKIEDKAPMDDLPSFVDGNCENDGVGIVDVAPPLLPPSLSRRDTVFLDLDETLVHSQFLLESERVDFVVRPVIDGEPMEPSDDAGSAYEHERVGGDYDTGRSGWNLQLCGFFHQ</sequence>
<comment type="caution">
    <text evidence="2">The sequence shown here is derived from an EMBL/GenBank/DDBJ whole genome shotgun (WGS) entry which is preliminary data.</text>
</comment>
<accession>A0ABD1LU22</accession>
<proteinExistence type="predicted"/>
<dbReference type="SUPFAM" id="SSF56784">
    <property type="entry name" value="HAD-like"/>
    <property type="match status" value="1"/>
</dbReference>
<name>A0ABD1LU22_9FABA</name>
<dbReference type="InterPro" id="IPR036412">
    <property type="entry name" value="HAD-like_sf"/>
</dbReference>
<reference evidence="2 3" key="1">
    <citation type="submission" date="2024-08" db="EMBL/GenBank/DDBJ databases">
        <title>Insights into the chromosomal genome structure of Flemingia macrophylla.</title>
        <authorList>
            <person name="Ding Y."/>
            <person name="Zhao Y."/>
            <person name="Bi W."/>
            <person name="Wu M."/>
            <person name="Zhao G."/>
            <person name="Gong Y."/>
            <person name="Li W."/>
            <person name="Zhang P."/>
        </authorList>
    </citation>
    <scope>NUCLEOTIDE SEQUENCE [LARGE SCALE GENOMIC DNA]</scope>
    <source>
        <strain evidence="2">DYQJB</strain>
        <tissue evidence="2">Leaf</tissue>
    </source>
</reference>
<dbReference type="EMBL" id="JBGMDY010000007">
    <property type="protein sequence ID" value="KAL2326793.1"/>
    <property type="molecule type" value="Genomic_DNA"/>
</dbReference>
<feature type="region of interest" description="Disordered" evidence="1">
    <location>
        <begin position="74"/>
        <end position="94"/>
    </location>
</feature>
<dbReference type="AlphaFoldDB" id="A0ABD1LU22"/>
<evidence type="ECO:0000313" key="2">
    <source>
        <dbReference type="EMBL" id="KAL2326793.1"/>
    </source>
</evidence>
<gene>
    <name evidence="2" type="ORF">Fmac_020220</name>
</gene>
<organism evidence="2 3">
    <name type="scientific">Flemingia macrophylla</name>
    <dbReference type="NCBI Taxonomy" id="520843"/>
    <lineage>
        <taxon>Eukaryota</taxon>
        <taxon>Viridiplantae</taxon>
        <taxon>Streptophyta</taxon>
        <taxon>Embryophyta</taxon>
        <taxon>Tracheophyta</taxon>
        <taxon>Spermatophyta</taxon>
        <taxon>Magnoliopsida</taxon>
        <taxon>eudicotyledons</taxon>
        <taxon>Gunneridae</taxon>
        <taxon>Pentapetalae</taxon>
        <taxon>rosids</taxon>
        <taxon>fabids</taxon>
        <taxon>Fabales</taxon>
        <taxon>Fabaceae</taxon>
        <taxon>Papilionoideae</taxon>
        <taxon>50 kb inversion clade</taxon>
        <taxon>NPAAA clade</taxon>
        <taxon>indigoferoid/millettioid clade</taxon>
        <taxon>Phaseoleae</taxon>
        <taxon>Flemingia</taxon>
    </lineage>
</organism>
<evidence type="ECO:0008006" key="4">
    <source>
        <dbReference type="Google" id="ProtNLM"/>
    </source>
</evidence>
<evidence type="ECO:0000256" key="1">
    <source>
        <dbReference type="SAM" id="MobiDB-lite"/>
    </source>
</evidence>
<dbReference type="Proteomes" id="UP001603857">
    <property type="component" value="Unassembled WGS sequence"/>
</dbReference>
<evidence type="ECO:0000313" key="3">
    <source>
        <dbReference type="Proteomes" id="UP001603857"/>
    </source>
</evidence>
<keyword evidence="3" id="KW-1185">Reference proteome</keyword>
<protein>
    <recommendedName>
        <fullName evidence="4">FCP1 homology domain-containing protein</fullName>
    </recommendedName>
</protein>